<sequence>MYIFSDNLQIIRPFFCIFFLRSTWKGSKEQPVLNLRQQLSQVCPMPDYSPNVYLKFSTTIKKAKLPEPEFHTDGMFTVVLKRKQKNYATNDIVNGILNGIVNENEQAITILLRAKPGLNASEIAESISKSWRTTMRYLKSLNEKGLLEFRGAPKSGGYYIKD</sequence>
<reference evidence="2" key="1">
    <citation type="submission" date="2017-02" db="EMBL/GenBank/DDBJ databases">
        <authorList>
            <person name="Varghese N."/>
            <person name="Submissions S."/>
        </authorList>
    </citation>
    <scope>NUCLEOTIDE SEQUENCE [LARGE SCALE GENOMIC DNA]</scope>
    <source>
        <strain evidence="2">DSM 24967</strain>
    </source>
</reference>
<accession>A0A1T5B6Z1</accession>
<keyword evidence="1" id="KW-0238">DNA-binding</keyword>
<evidence type="ECO:0000313" key="1">
    <source>
        <dbReference type="EMBL" id="SKB42996.1"/>
    </source>
</evidence>
<keyword evidence="2" id="KW-1185">Reference proteome</keyword>
<dbReference type="GO" id="GO:0003677">
    <property type="term" value="F:DNA binding"/>
    <property type="evidence" value="ECO:0007669"/>
    <property type="project" value="UniProtKB-KW"/>
</dbReference>
<gene>
    <name evidence="1" type="ORF">SAMN05660349_01100</name>
</gene>
<dbReference type="Pfam" id="PF13412">
    <property type="entry name" value="HTH_24"/>
    <property type="match status" value="1"/>
</dbReference>
<dbReference type="InterPro" id="IPR036390">
    <property type="entry name" value="WH_DNA-bd_sf"/>
</dbReference>
<dbReference type="SUPFAM" id="SSF46785">
    <property type="entry name" value="Winged helix' DNA-binding domain"/>
    <property type="match status" value="1"/>
</dbReference>
<dbReference type="InterPro" id="IPR011991">
    <property type="entry name" value="ArsR-like_HTH"/>
</dbReference>
<dbReference type="InterPro" id="IPR036388">
    <property type="entry name" value="WH-like_DNA-bd_sf"/>
</dbReference>
<dbReference type="CDD" id="cd00090">
    <property type="entry name" value="HTH_ARSR"/>
    <property type="match status" value="1"/>
</dbReference>
<dbReference type="Gene3D" id="1.10.10.10">
    <property type="entry name" value="Winged helix-like DNA-binding domain superfamily/Winged helix DNA-binding domain"/>
    <property type="match status" value="1"/>
</dbReference>
<name>A0A1T5B6Z1_9BACT</name>
<dbReference type="RefSeq" id="WP_394333150.1">
    <property type="nucleotide sequence ID" value="NZ_FUYQ01000006.1"/>
</dbReference>
<organism evidence="1 2">
    <name type="scientific">Parabacteroides chartae</name>
    <dbReference type="NCBI Taxonomy" id="1037355"/>
    <lineage>
        <taxon>Bacteria</taxon>
        <taxon>Pseudomonadati</taxon>
        <taxon>Bacteroidota</taxon>
        <taxon>Bacteroidia</taxon>
        <taxon>Bacteroidales</taxon>
        <taxon>Tannerellaceae</taxon>
        <taxon>Parabacteroides</taxon>
    </lineage>
</organism>
<dbReference type="AlphaFoldDB" id="A0A1T5B6Z1"/>
<dbReference type="GO" id="GO:0006355">
    <property type="term" value="P:regulation of DNA-templated transcription"/>
    <property type="evidence" value="ECO:0007669"/>
    <property type="project" value="UniProtKB-ARBA"/>
</dbReference>
<proteinExistence type="predicted"/>
<evidence type="ECO:0000313" key="2">
    <source>
        <dbReference type="Proteomes" id="UP000190852"/>
    </source>
</evidence>
<dbReference type="Proteomes" id="UP000190852">
    <property type="component" value="Unassembled WGS sequence"/>
</dbReference>
<dbReference type="EMBL" id="FUYQ01000006">
    <property type="protein sequence ID" value="SKB42996.1"/>
    <property type="molecule type" value="Genomic_DNA"/>
</dbReference>
<protein>
    <submittedName>
        <fullName evidence="1">Winged helix-turn-helix DNA-binding</fullName>
    </submittedName>
</protein>